<sequence>MDIKRIRKPNITEKQKQLLVDFAVLHPELVSGKNISNTTVKERQNLWKKISSALNYEVGPKKSWSEWRKTWCDIKTNTKTKAWRFWKKRNKTGDDENTLELFSELDNKILKLISPKNIEGHNTVTENGAMTSLVSHFQTTDANTNTEVDNCVMVNNIQNACRDKSGLSGINDLVFQTNNINTSNVVDDNCTNDQPLPSTSKVSNRIYILVRRNVHKGKKNNRRTTLHNAVAAIKSFAVISQKKMKIKADYYEKKLLLLERAVVTKEKQADMLISIVRTLASRPNV</sequence>
<evidence type="ECO:0000256" key="5">
    <source>
        <dbReference type="ARBA" id="ARBA00025466"/>
    </source>
</evidence>
<dbReference type="Pfam" id="PF13873">
    <property type="entry name" value="Myb_DNA-bind_5"/>
    <property type="match status" value="1"/>
</dbReference>
<feature type="domain" description="Myb/SANT-like DNA-binding" evidence="6">
    <location>
        <begin position="7"/>
        <end position="81"/>
    </location>
</feature>
<evidence type="ECO:0000256" key="2">
    <source>
        <dbReference type="ARBA" id="ARBA00016807"/>
    </source>
</evidence>
<comment type="function">
    <text evidence="5">Involved in transvection phenomena (= synapsis-dependent gene expression), where the synaptic pairing of chromosomes carrying genes with which zeste interacts influences the expression of these genes. Zeste binds to DNA and stimulates transcription from a nearby promoter.</text>
</comment>
<evidence type="ECO:0000256" key="1">
    <source>
        <dbReference type="ARBA" id="ARBA00011764"/>
    </source>
</evidence>
<protein>
    <recommendedName>
        <fullName evidence="2">Regulatory protein zeste</fullName>
    </recommendedName>
</protein>
<dbReference type="InterPro" id="IPR028002">
    <property type="entry name" value="Myb_DNA-bind_5"/>
</dbReference>
<proteinExistence type="predicted"/>
<evidence type="ECO:0000256" key="3">
    <source>
        <dbReference type="ARBA" id="ARBA00023015"/>
    </source>
</evidence>
<evidence type="ECO:0000259" key="6">
    <source>
        <dbReference type="Pfam" id="PF13873"/>
    </source>
</evidence>
<dbReference type="GO" id="GO:0003677">
    <property type="term" value="F:DNA binding"/>
    <property type="evidence" value="ECO:0007669"/>
    <property type="project" value="UniProtKB-KW"/>
</dbReference>
<evidence type="ECO:0000313" key="7">
    <source>
        <dbReference type="EMBL" id="VVC24704.1"/>
    </source>
</evidence>
<gene>
    <name evidence="7" type="ORF">CINCED_3A006874</name>
</gene>
<keyword evidence="4" id="KW-0804">Transcription</keyword>
<keyword evidence="3" id="KW-0805">Transcription regulation</keyword>
<comment type="subunit">
    <text evidence="1">Self-associates forming complexes of several hundred monomers.</text>
</comment>
<dbReference type="AlphaFoldDB" id="A0A5E4M1L7"/>
<dbReference type="GO" id="GO:0005634">
    <property type="term" value="C:nucleus"/>
    <property type="evidence" value="ECO:0007669"/>
    <property type="project" value="TreeGrafter"/>
</dbReference>
<dbReference type="PANTHER" id="PTHR23098:SF16">
    <property type="entry name" value="REGULATORY PROTEIN ZESTE"/>
    <property type="match status" value="1"/>
</dbReference>
<organism evidence="7 8">
    <name type="scientific">Cinara cedri</name>
    <dbReference type="NCBI Taxonomy" id="506608"/>
    <lineage>
        <taxon>Eukaryota</taxon>
        <taxon>Metazoa</taxon>
        <taxon>Ecdysozoa</taxon>
        <taxon>Arthropoda</taxon>
        <taxon>Hexapoda</taxon>
        <taxon>Insecta</taxon>
        <taxon>Pterygota</taxon>
        <taxon>Neoptera</taxon>
        <taxon>Paraneoptera</taxon>
        <taxon>Hemiptera</taxon>
        <taxon>Sternorrhyncha</taxon>
        <taxon>Aphidomorpha</taxon>
        <taxon>Aphidoidea</taxon>
        <taxon>Aphididae</taxon>
        <taxon>Lachninae</taxon>
        <taxon>Cinara</taxon>
    </lineage>
</organism>
<reference evidence="7 8" key="1">
    <citation type="submission" date="2019-08" db="EMBL/GenBank/DDBJ databases">
        <authorList>
            <person name="Alioto T."/>
            <person name="Alioto T."/>
            <person name="Gomez Garrido J."/>
        </authorList>
    </citation>
    <scope>NUCLEOTIDE SEQUENCE [LARGE SCALE GENOMIC DNA]</scope>
</reference>
<keyword evidence="7" id="KW-0238">DNA-binding</keyword>
<dbReference type="EMBL" id="CABPRJ010000004">
    <property type="protein sequence ID" value="VVC24704.1"/>
    <property type="molecule type" value="Genomic_DNA"/>
</dbReference>
<dbReference type="Proteomes" id="UP000325440">
    <property type="component" value="Unassembled WGS sequence"/>
</dbReference>
<accession>A0A5E4M1L7</accession>
<dbReference type="PANTHER" id="PTHR23098">
    <property type="entry name" value="AGAP001331-PA-RELATED"/>
    <property type="match status" value="1"/>
</dbReference>
<dbReference type="OrthoDB" id="6593161at2759"/>
<keyword evidence="8" id="KW-1185">Reference proteome</keyword>
<evidence type="ECO:0000313" key="8">
    <source>
        <dbReference type="Proteomes" id="UP000325440"/>
    </source>
</evidence>
<evidence type="ECO:0000256" key="4">
    <source>
        <dbReference type="ARBA" id="ARBA00023163"/>
    </source>
</evidence>
<name>A0A5E4M1L7_9HEMI</name>